<name>A0A9N9DMW7_9GLOM</name>
<keyword evidence="2" id="KW-1185">Reference proteome</keyword>
<proteinExistence type="predicted"/>
<protein>
    <submittedName>
        <fullName evidence="1">24238_t:CDS:1</fullName>
    </submittedName>
</protein>
<evidence type="ECO:0000313" key="1">
    <source>
        <dbReference type="EMBL" id="CAG8640756.1"/>
    </source>
</evidence>
<sequence>MSENAENFDQSLDTNKVKMIEERLYGPVYFSFGEDIFSINEIFLVRKPDTFMSIFYKNSDEFGSINQDRKVRVLKMTEISPLMTPVVKDYYENDIIPIYSIKYGIEQKKFEKDLDCLLIKSKETFEDKLHHYDSDILPFVNYSREWRVFVEGGYGFYCVSEYFEFIKNGLLEYFPNFKISEKADKFCKSKSIVIEKVLDKKRVVEMAENTFKKRLIYVKDDD</sequence>
<accession>A0A9N9DMW7</accession>
<dbReference type="OrthoDB" id="10337746at2759"/>
<reference evidence="1" key="1">
    <citation type="submission" date="2021-06" db="EMBL/GenBank/DDBJ databases">
        <authorList>
            <person name="Kallberg Y."/>
            <person name="Tangrot J."/>
            <person name="Rosling A."/>
        </authorList>
    </citation>
    <scope>NUCLEOTIDE SEQUENCE</scope>
    <source>
        <strain evidence="1">MA453B</strain>
    </source>
</reference>
<organism evidence="1 2">
    <name type="scientific">Dentiscutata erythropus</name>
    <dbReference type="NCBI Taxonomy" id="1348616"/>
    <lineage>
        <taxon>Eukaryota</taxon>
        <taxon>Fungi</taxon>
        <taxon>Fungi incertae sedis</taxon>
        <taxon>Mucoromycota</taxon>
        <taxon>Glomeromycotina</taxon>
        <taxon>Glomeromycetes</taxon>
        <taxon>Diversisporales</taxon>
        <taxon>Gigasporaceae</taxon>
        <taxon>Dentiscutata</taxon>
    </lineage>
</organism>
<comment type="caution">
    <text evidence="1">The sequence shown here is derived from an EMBL/GenBank/DDBJ whole genome shotgun (WGS) entry which is preliminary data.</text>
</comment>
<evidence type="ECO:0000313" key="2">
    <source>
        <dbReference type="Proteomes" id="UP000789405"/>
    </source>
</evidence>
<dbReference type="AlphaFoldDB" id="A0A9N9DMW7"/>
<gene>
    <name evidence="1" type="ORF">DERYTH_LOCUS9642</name>
</gene>
<dbReference type="Proteomes" id="UP000789405">
    <property type="component" value="Unassembled WGS sequence"/>
</dbReference>
<dbReference type="EMBL" id="CAJVPY010005330">
    <property type="protein sequence ID" value="CAG8640756.1"/>
    <property type="molecule type" value="Genomic_DNA"/>
</dbReference>